<name>A0AB73LZ17_9LEPT</name>
<organism evidence="1 2">
    <name type="scientific">Leptospira santarosai</name>
    <dbReference type="NCBI Taxonomy" id="28183"/>
    <lineage>
        <taxon>Bacteria</taxon>
        <taxon>Pseudomonadati</taxon>
        <taxon>Spirochaetota</taxon>
        <taxon>Spirochaetia</taxon>
        <taxon>Leptospirales</taxon>
        <taxon>Leptospiraceae</taxon>
        <taxon>Leptospira</taxon>
    </lineage>
</organism>
<gene>
    <name evidence="1" type="ORF">BWD14_03870</name>
</gene>
<evidence type="ECO:0000313" key="2">
    <source>
        <dbReference type="Proteomes" id="UP000189337"/>
    </source>
</evidence>
<dbReference type="AlphaFoldDB" id="A0AB73LZ17"/>
<dbReference type="Proteomes" id="UP000189337">
    <property type="component" value="Unassembled WGS sequence"/>
</dbReference>
<evidence type="ECO:0008006" key="3">
    <source>
        <dbReference type="Google" id="ProtNLM"/>
    </source>
</evidence>
<reference evidence="1 2" key="1">
    <citation type="submission" date="2017-01" db="EMBL/GenBank/DDBJ databases">
        <title>Comparative genomic analysis of Brazilian Leptospira santarosai.</title>
        <authorList>
            <person name="Moreno L.Z."/>
            <person name="Miraglia F."/>
            <person name="Kremer F.S."/>
            <person name="Eslabao M.R."/>
            <person name="Lilenbaum W."/>
            <person name="Dellagostin O.A."/>
            <person name="Moreno A.M."/>
        </authorList>
    </citation>
    <scope>NUCLEOTIDE SEQUENCE [LARGE SCALE GENOMIC DNA]</scope>
    <source>
        <strain evidence="1 2">M52/8-19</strain>
    </source>
</reference>
<accession>A0AB73LZ17</accession>
<protein>
    <recommendedName>
        <fullName evidence="3">Lipoprotein</fullName>
    </recommendedName>
</protein>
<dbReference type="EMBL" id="MTSU01000002">
    <property type="protein sequence ID" value="ONF94396.1"/>
    <property type="molecule type" value="Genomic_DNA"/>
</dbReference>
<evidence type="ECO:0000313" key="1">
    <source>
        <dbReference type="EMBL" id="ONF94396.1"/>
    </source>
</evidence>
<proteinExistence type="predicted"/>
<sequence length="116" mass="13331">MEVITEKNMKINILKLSVILVLIFQIVNCSIGTAKEACKNNLRKRDIFGPSVESCDFALVASQLTSEQSSLSPTEFEARKWTGVNYYLLNCYQYYEKLKECNTEVKKYLPAIYSKE</sequence>
<comment type="caution">
    <text evidence="1">The sequence shown here is derived from an EMBL/GenBank/DDBJ whole genome shotgun (WGS) entry which is preliminary data.</text>
</comment>